<feature type="domain" description="AB hydrolase-1" evidence="3">
    <location>
        <begin position="37"/>
        <end position="281"/>
    </location>
</feature>
<dbReference type="PANTHER" id="PTHR43798:SF33">
    <property type="entry name" value="HYDROLASE, PUTATIVE (AFU_ORTHOLOGUE AFUA_2G14860)-RELATED"/>
    <property type="match status" value="1"/>
</dbReference>
<dbReference type="PRINTS" id="PR00793">
    <property type="entry name" value="PROAMNOPTASE"/>
</dbReference>
<name>A0A1X6N0S2_9APHY</name>
<dbReference type="GO" id="GO:0016020">
    <property type="term" value="C:membrane"/>
    <property type="evidence" value="ECO:0007669"/>
    <property type="project" value="TreeGrafter"/>
</dbReference>
<evidence type="ECO:0000313" key="4">
    <source>
        <dbReference type="EMBL" id="OSX62070.1"/>
    </source>
</evidence>
<dbReference type="STRING" id="670580.A0A1X6N0S2"/>
<dbReference type="PANTHER" id="PTHR43798">
    <property type="entry name" value="MONOACYLGLYCEROL LIPASE"/>
    <property type="match status" value="1"/>
</dbReference>
<evidence type="ECO:0000259" key="3">
    <source>
        <dbReference type="Pfam" id="PF00561"/>
    </source>
</evidence>
<reference evidence="4 5" key="1">
    <citation type="submission" date="2017-04" db="EMBL/GenBank/DDBJ databases">
        <title>Genome Sequence of the Model Brown-Rot Fungus Postia placenta SB12.</title>
        <authorList>
            <consortium name="DOE Joint Genome Institute"/>
            <person name="Gaskell J."/>
            <person name="Kersten P."/>
            <person name="Larrondo L.F."/>
            <person name="Canessa P."/>
            <person name="Martinez D."/>
            <person name="Hibbett D."/>
            <person name="Schmoll M."/>
            <person name="Kubicek C.P."/>
            <person name="Martinez A.T."/>
            <person name="Yadav J."/>
            <person name="Master E."/>
            <person name="Magnuson J.K."/>
            <person name="James T."/>
            <person name="Yaver D."/>
            <person name="Berka R."/>
            <person name="Labutti K."/>
            <person name="Lipzen A."/>
            <person name="Aerts A."/>
            <person name="Barry K."/>
            <person name="Henrissat B."/>
            <person name="Blanchette R."/>
            <person name="Grigoriev I."/>
            <person name="Cullen D."/>
        </authorList>
    </citation>
    <scope>NUCLEOTIDE SEQUENCE [LARGE SCALE GENOMIC DNA]</scope>
    <source>
        <strain evidence="4 5">MAD-698-R-SB12</strain>
    </source>
</reference>
<dbReference type="InterPro" id="IPR002410">
    <property type="entry name" value="Peptidase_S33"/>
</dbReference>
<dbReference type="GO" id="GO:0006508">
    <property type="term" value="P:proteolysis"/>
    <property type="evidence" value="ECO:0007669"/>
    <property type="project" value="InterPro"/>
</dbReference>
<evidence type="ECO:0000256" key="2">
    <source>
        <dbReference type="ARBA" id="ARBA00022801"/>
    </source>
</evidence>
<dbReference type="RefSeq" id="XP_024338864.1">
    <property type="nucleotide sequence ID" value="XM_024477621.1"/>
</dbReference>
<dbReference type="InterPro" id="IPR000073">
    <property type="entry name" value="AB_hydrolase_1"/>
</dbReference>
<dbReference type="GO" id="GO:0008233">
    <property type="term" value="F:peptidase activity"/>
    <property type="evidence" value="ECO:0007669"/>
    <property type="project" value="InterPro"/>
</dbReference>
<dbReference type="InterPro" id="IPR005945">
    <property type="entry name" value="Pro_imino_pep"/>
</dbReference>
<dbReference type="SUPFAM" id="SSF53474">
    <property type="entry name" value="alpha/beta-Hydrolases"/>
    <property type="match status" value="1"/>
</dbReference>
<dbReference type="PIRSF" id="PIRSF005539">
    <property type="entry name" value="Pept_S33_TRI_F1"/>
    <property type="match status" value="1"/>
</dbReference>
<keyword evidence="5" id="KW-1185">Reference proteome</keyword>
<dbReference type="NCBIfam" id="TIGR01250">
    <property type="entry name" value="pro_imino_pep_2"/>
    <property type="match status" value="1"/>
</dbReference>
<organism evidence="4 5">
    <name type="scientific">Postia placenta MAD-698-R-SB12</name>
    <dbReference type="NCBI Taxonomy" id="670580"/>
    <lineage>
        <taxon>Eukaryota</taxon>
        <taxon>Fungi</taxon>
        <taxon>Dikarya</taxon>
        <taxon>Basidiomycota</taxon>
        <taxon>Agaricomycotina</taxon>
        <taxon>Agaricomycetes</taxon>
        <taxon>Polyporales</taxon>
        <taxon>Adustoporiaceae</taxon>
        <taxon>Rhodonia</taxon>
    </lineage>
</organism>
<dbReference type="GeneID" id="36322571"/>
<accession>A0A1X6N0S2</accession>
<evidence type="ECO:0000256" key="1">
    <source>
        <dbReference type="ARBA" id="ARBA00010088"/>
    </source>
</evidence>
<dbReference type="Gene3D" id="3.40.50.1820">
    <property type="entry name" value="alpha/beta hydrolase"/>
    <property type="match status" value="1"/>
</dbReference>
<comment type="similarity">
    <text evidence="1">Belongs to the peptidase S33 family.</text>
</comment>
<keyword evidence="2" id="KW-0378">Hydrolase</keyword>
<dbReference type="OrthoDB" id="190201at2759"/>
<dbReference type="AlphaFoldDB" id="A0A1X6N0S2"/>
<sequence>MSSSFSSEGTIPFTVDGETHQTWYRLFGDLTKRTHRPLVVIHGGPGLSHDYLLPIGDLATTASIPVILYDQVGTGRSTHLREKPASFWTIDLFLDELTNLVNHFGAQDDFDVLGHSWGGTLAIELAIRRRLPGLKHVVLSNTLAAKRLVKESNEMLQKNFPQEEREAWLAGPEHPLFGQASAHFFSLHGCLLSPPPQEMLYSLAQGSPGTGDTTVYNALSQGEYADWDVIDKLHTVEVPALILNGRADYMQDFVNAPFFTHIPRVKWITFEKSSHMPFWEERERYMQVVQNFLDL</sequence>
<gene>
    <name evidence="4" type="ORF">POSPLADRAFT_1039921</name>
</gene>
<dbReference type="InterPro" id="IPR050266">
    <property type="entry name" value="AB_hydrolase_sf"/>
</dbReference>
<dbReference type="Pfam" id="PF00561">
    <property type="entry name" value="Abhydrolase_1"/>
    <property type="match status" value="1"/>
</dbReference>
<evidence type="ECO:0000313" key="5">
    <source>
        <dbReference type="Proteomes" id="UP000194127"/>
    </source>
</evidence>
<proteinExistence type="inferred from homology"/>
<dbReference type="EMBL" id="KZ110597">
    <property type="protein sequence ID" value="OSX62070.1"/>
    <property type="molecule type" value="Genomic_DNA"/>
</dbReference>
<protein>
    <recommendedName>
        <fullName evidence="3">AB hydrolase-1 domain-containing protein</fullName>
    </recommendedName>
</protein>
<dbReference type="InterPro" id="IPR029058">
    <property type="entry name" value="AB_hydrolase_fold"/>
</dbReference>
<dbReference type="Proteomes" id="UP000194127">
    <property type="component" value="Unassembled WGS sequence"/>
</dbReference>